<dbReference type="InterPro" id="IPR050624">
    <property type="entry name" value="HTH-type_Tx_Regulator"/>
</dbReference>
<gene>
    <name evidence="4" type="ORF">HMPREF0819_0866</name>
</gene>
<keyword evidence="1 2" id="KW-0238">DNA-binding</keyword>
<dbReference type="InterPro" id="IPR001647">
    <property type="entry name" value="HTH_TetR"/>
</dbReference>
<reference evidence="4 5" key="1">
    <citation type="submission" date="2010-12" db="EMBL/GenBank/DDBJ databases">
        <authorList>
            <person name="Muzny D."/>
            <person name="Qin X."/>
            <person name="Deng J."/>
            <person name="Jiang H."/>
            <person name="Liu Y."/>
            <person name="Qu J."/>
            <person name="Song X.-Z."/>
            <person name="Zhang L."/>
            <person name="Thornton R."/>
            <person name="Coyle M."/>
            <person name="Francisco L."/>
            <person name="Jackson L."/>
            <person name="Javaid M."/>
            <person name="Korchina V."/>
            <person name="Kovar C."/>
            <person name="Mata R."/>
            <person name="Mathew T."/>
            <person name="Ngo R."/>
            <person name="Nguyen L."/>
            <person name="Nguyen N."/>
            <person name="Okwuonu G."/>
            <person name="Ongeri F."/>
            <person name="Pham C."/>
            <person name="Simmons D."/>
            <person name="Wilczek-Boney K."/>
            <person name="Hale W."/>
            <person name="Jakkamsetti A."/>
            <person name="Pham P."/>
            <person name="Ruth R."/>
            <person name="San Lucas F."/>
            <person name="Warren J."/>
            <person name="Zhang J."/>
            <person name="Zhao Z."/>
            <person name="Zhou C."/>
            <person name="Zhu D."/>
            <person name="Lee S."/>
            <person name="Bess C."/>
            <person name="Blankenburg K."/>
            <person name="Forbes L."/>
            <person name="Fu Q."/>
            <person name="Gubbala S."/>
            <person name="Hirani K."/>
            <person name="Jayaseelan J.C."/>
            <person name="Lara F."/>
            <person name="Munidasa M."/>
            <person name="Palculict T."/>
            <person name="Patil S."/>
            <person name="Pu L.-L."/>
            <person name="Saada N."/>
            <person name="Tang L."/>
            <person name="Weissenberger G."/>
            <person name="Zhu Y."/>
            <person name="Hemphill L."/>
            <person name="Shang Y."/>
            <person name="Youmans B."/>
            <person name="Ayvaz T."/>
            <person name="Ross M."/>
            <person name="Santibanez J."/>
            <person name="Aqrawi P."/>
            <person name="Gross S."/>
            <person name="Joshi V."/>
            <person name="Fowler G."/>
            <person name="Nazareth L."/>
            <person name="Reid J."/>
            <person name="Worley K."/>
            <person name="Petrosino J."/>
            <person name="Highlander S."/>
            <person name="Gibbs R."/>
        </authorList>
    </citation>
    <scope>NUCLEOTIDE SEQUENCE [LARGE SCALE GENOMIC DNA]</scope>
    <source>
        <strain evidence="4 5">ATCC 9812</strain>
    </source>
</reference>
<dbReference type="EMBL" id="AEVB01000027">
    <property type="protein sequence ID" value="EFW88902.1"/>
    <property type="molecule type" value="Genomic_DNA"/>
</dbReference>
<dbReference type="PANTHER" id="PTHR43479:SF7">
    <property type="entry name" value="TETR-FAMILY TRANSCRIPTIONAL REGULATOR"/>
    <property type="match status" value="1"/>
</dbReference>
<dbReference type="eggNOG" id="COG1309">
    <property type="taxonomic scope" value="Bacteria"/>
</dbReference>
<dbReference type="PROSITE" id="PS50977">
    <property type="entry name" value="HTH_TETR_2"/>
    <property type="match status" value="1"/>
</dbReference>
<dbReference type="GO" id="GO:0003677">
    <property type="term" value="F:DNA binding"/>
    <property type="evidence" value="ECO:0007669"/>
    <property type="project" value="UniProtKB-UniRule"/>
</dbReference>
<sequence length="222" mass="25491">MLFKQHIPDNLLFISGGVAVKFTDIRYLRTEKLIFDAFAKLLSEKPYEKITVQDIADEAMINRATFYAHYADKDDLQQGIQKQVLQQMSDMIDAAQIATGERVKVKRAEKLLTEFYHGLERNSAIAKIVLRSISQEVMQENFGRLMHKKYDHLLEKLNVTESGEQVPTEFIVAYLTSIFSGTLFWWIKSDFSMPAKELARLVLTLISNGHLTVMGVIIDRED</sequence>
<dbReference type="InterPro" id="IPR009057">
    <property type="entry name" value="Homeodomain-like_sf"/>
</dbReference>
<accession>E8JPE3</accession>
<evidence type="ECO:0000259" key="3">
    <source>
        <dbReference type="PROSITE" id="PS50977"/>
    </source>
</evidence>
<proteinExistence type="predicted"/>
<dbReference type="AlphaFoldDB" id="E8JPE3"/>
<name>E8JPE3_STREI</name>
<feature type="domain" description="HTH tetR-type" evidence="3">
    <location>
        <begin position="28"/>
        <end position="88"/>
    </location>
</feature>
<evidence type="ECO:0000313" key="4">
    <source>
        <dbReference type="EMBL" id="EFW88902.1"/>
    </source>
</evidence>
<protein>
    <submittedName>
        <fullName evidence="4">Transcriptional regulator, TetR family</fullName>
    </submittedName>
</protein>
<dbReference type="PANTHER" id="PTHR43479">
    <property type="entry name" value="ACREF/ENVCD OPERON REPRESSOR-RELATED"/>
    <property type="match status" value="1"/>
</dbReference>
<dbReference type="Proteomes" id="UP000005699">
    <property type="component" value="Unassembled WGS sequence"/>
</dbReference>
<evidence type="ECO:0000256" key="1">
    <source>
        <dbReference type="ARBA" id="ARBA00023125"/>
    </source>
</evidence>
<dbReference type="Gene3D" id="1.10.357.10">
    <property type="entry name" value="Tetracycline Repressor, domain 2"/>
    <property type="match status" value="1"/>
</dbReference>
<dbReference type="Pfam" id="PF14278">
    <property type="entry name" value="TetR_C_8"/>
    <property type="match status" value="1"/>
</dbReference>
<dbReference type="InterPro" id="IPR039532">
    <property type="entry name" value="TetR_C_Firmicutes"/>
</dbReference>
<evidence type="ECO:0000313" key="5">
    <source>
        <dbReference type="Proteomes" id="UP000005699"/>
    </source>
</evidence>
<evidence type="ECO:0000256" key="2">
    <source>
        <dbReference type="PROSITE-ProRule" id="PRU00335"/>
    </source>
</evidence>
<feature type="DNA-binding region" description="H-T-H motif" evidence="2">
    <location>
        <begin position="51"/>
        <end position="70"/>
    </location>
</feature>
<dbReference type="HOGENOM" id="CLU_087539_3_1_9"/>
<dbReference type="SUPFAM" id="SSF46689">
    <property type="entry name" value="Homeodomain-like"/>
    <property type="match status" value="1"/>
</dbReference>
<dbReference type="Pfam" id="PF00440">
    <property type="entry name" value="TetR_N"/>
    <property type="match status" value="1"/>
</dbReference>
<comment type="caution">
    <text evidence="4">The sequence shown here is derived from an EMBL/GenBank/DDBJ whole genome shotgun (WGS) entry which is preliminary data.</text>
</comment>
<organism evidence="4 5">
    <name type="scientific">Streptococcus equinus ATCC 9812</name>
    <dbReference type="NCBI Taxonomy" id="525379"/>
    <lineage>
        <taxon>Bacteria</taxon>
        <taxon>Bacillati</taxon>
        <taxon>Bacillota</taxon>
        <taxon>Bacilli</taxon>
        <taxon>Lactobacillales</taxon>
        <taxon>Streptococcaceae</taxon>
        <taxon>Streptococcus</taxon>
    </lineage>
</organism>